<evidence type="ECO:0000256" key="10">
    <source>
        <dbReference type="ARBA" id="ARBA00023756"/>
    </source>
</evidence>
<dbReference type="OrthoDB" id="5948587at2759"/>
<dbReference type="AlphaFoldDB" id="A0A6P7LCZ2"/>
<dbReference type="CTD" id="798441"/>
<dbReference type="PANTHER" id="PTHR11848:SF150">
    <property type="entry name" value="GROWTH_DIFFERENTIATION FACTOR 8"/>
    <property type="match status" value="1"/>
</dbReference>
<dbReference type="GO" id="GO:0031100">
    <property type="term" value="P:animal organ regeneration"/>
    <property type="evidence" value="ECO:0007669"/>
    <property type="project" value="Ensembl"/>
</dbReference>
<keyword evidence="5 14" id="KW-0964">Secreted</keyword>
<dbReference type="InterPro" id="IPR001839">
    <property type="entry name" value="TGF-b_C"/>
</dbReference>
<reference evidence="18" key="1">
    <citation type="submission" date="2025-08" db="UniProtKB">
        <authorList>
            <consortium name="RefSeq"/>
        </authorList>
    </citation>
    <scope>IDENTIFICATION</scope>
</reference>
<evidence type="ECO:0000256" key="2">
    <source>
        <dbReference type="ARBA" id="ARBA00006656"/>
    </source>
</evidence>
<dbReference type="InParanoid" id="A0A6P7LCZ2"/>
<comment type="similarity">
    <text evidence="2 13">Belongs to the TGF-beta family.</text>
</comment>
<dbReference type="InterPro" id="IPR017948">
    <property type="entry name" value="TGFb_CS"/>
</dbReference>
<dbReference type="PANTHER" id="PTHR11848">
    <property type="entry name" value="TGF-BETA FAMILY"/>
    <property type="match status" value="1"/>
</dbReference>
<evidence type="ECO:0000313" key="18">
    <source>
        <dbReference type="RefSeq" id="XP_028992491.1"/>
    </source>
</evidence>
<dbReference type="Gene3D" id="2.10.90.10">
    <property type="entry name" value="Cystine-knot cytokines"/>
    <property type="match status" value="1"/>
</dbReference>
<evidence type="ECO:0000256" key="6">
    <source>
        <dbReference type="ARBA" id="ARBA00022685"/>
    </source>
</evidence>
<dbReference type="GO" id="GO:0005615">
    <property type="term" value="C:extracellular space"/>
    <property type="evidence" value="ECO:0007669"/>
    <property type="project" value="UniProtKB-UniRule"/>
</dbReference>
<dbReference type="KEGG" id="bspl:114847183"/>
<keyword evidence="4 14" id="KW-0202">Cytokine</keyword>
<dbReference type="GO" id="GO:0005125">
    <property type="term" value="F:cytokine activity"/>
    <property type="evidence" value="ECO:0007669"/>
    <property type="project" value="UniProtKB-UniRule"/>
</dbReference>
<keyword evidence="8 13" id="KW-0339">Growth factor</keyword>
<dbReference type="InterPro" id="IPR015615">
    <property type="entry name" value="TGF-beta-rel"/>
</dbReference>
<comment type="subunit">
    <text evidence="3 14">Homodimer; disulfide-linked.</text>
</comment>
<dbReference type="CDD" id="cd19388">
    <property type="entry name" value="TGF_beta_GDF8"/>
    <property type="match status" value="1"/>
</dbReference>
<dbReference type="GO" id="GO:0008083">
    <property type="term" value="F:growth factor activity"/>
    <property type="evidence" value="ECO:0007669"/>
    <property type="project" value="UniProtKB-UniRule"/>
</dbReference>
<dbReference type="FunFam" id="2.10.90.10:FF:000006">
    <property type="entry name" value="growth/differentiation factor 8"/>
    <property type="match status" value="1"/>
</dbReference>
<evidence type="ECO:0000256" key="13">
    <source>
        <dbReference type="RuleBase" id="RU000354"/>
    </source>
</evidence>
<dbReference type="GO" id="GO:0006955">
    <property type="term" value="P:immune response"/>
    <property type="evidence" value="ECO:0007669"/>
    <property type="project" value="Ensembl"/>
</dbReference>
<comment type="subcellular location">
    <subcellularLocation>
        <location evidence="1 14">Secreted</location>
    </subcellularLocation>
</comment>
<proteinExistence type="inferred from homology"/>
<feature type="domain" description="TGF-beta family profile" evidence="16">
    <location>
        <begin position="264"/>
        <end position="376"/>
    </location>
</feature>
<keyword evidence="7 14" id="KW-0732">Signal</keyword>
<dbReference type="GO" id="GO:0045967">
    <property type="term" value="P:negative regulation of growth rate"/>
    <property type="evidence" value="ECO:0007669"/>
    <property type="project" value="Ensembl"/>
</dbReference>
<dbReference type="Proteomes" id="UP000515150">
    <property type="component" value="Chromosome 21"/>
</dbReference>
<evidence type="ECO:0000256" key="8">
    <source>
        <dbReference type="ARBA" id="ARBA00023030"/>
    </source>
</evidence>
<dbReference type="InterPro" id="IPR001111">
    <property type="entry name" value="TGF-b_propeptide"/>
</dbReference>
<dbReference type="PROSITE" id="PS00250">
    <property type="entry name" value="TGF_BETA_1"/>
    <property type="match status" value="1"/>
</dbReference>
<evidence type="ECO:0000256" key="1">
    <source>
        <dbReference type="ARBA" id="ARBA00004613"/>
    </source>
</evidence>
<dbReference type="GO" id="GO:0007519">
    <property type="term" value="P:skeletal muscle tissue development"/>
    <property type="evidence" value="ECO:0007669"/>
    <property type="project" value="Ensembl"/>
</dbReference>
<dbReference type="FunFam" id="2.60.120.970:FF:000003">
    <property type="entry name" value="Growth differentiation factor 11"/>
    <property type="match status" value="1"/>
</dbReference>
<dbReference type="GO" id="GO:0110021">
    <property type="term" value="P:cardiac muscle myoblast proliferation"/>
    <property type="evidence" value="ECO:0007669"/>
    <property type="project" value="Ensembl"/>
</dbReference>
<evidence type="ECO:0000256" key="15">
    <source>
        <dbReference type="SAM" id="SignalP"/>
    </source>
</evidence>
<dbReference type="SMART" id="SM00204">
    <property type="entry name" value="TGFB"/>
    <property type="match status" value="1"/>
</dbReference>
<dbReference type="GO" id="GO:0110023">
    <property type="term" value="P:negative regulation of cardiac muscle myoblast proliferation"/>
    <property type="evidence" value="ECO:0007669"/>
    <property type="project" value="Ensembl"/>
</dbReference>
<evidence type="ECO:0000256" key="3">
    <source>
        <dbReference type="ARBA" id="ARBA00011748"/>
    </source>
</evidence>
<feature type="signal peptide" evidence="15">
    <location>
        <begin position="1"/>
        <end position="21"/>
    </location>
</feature>
<dbReference type="SUPFAM" id="SSF57501">
    <property type="entry name" value="Cystine-knot cytokines"/>
    <property type="match status" value="1"/>
</dbReference>
<evidence type="ECO:0000256" key="11">
    <source>
        <dbReference type="ARBA" id="ARBA00023852"/>
    </source>
</evidence>
<name>A0A6P7LCZ2_BETSP</name>
<keyword evidence="17" id="KW-1185">Reference proteome</keyword>
<dbReference type="Pfam" id="PF00019">
    <property type="entry name" value="TGF_beta"/>
    <property type="match status" value="1"/>
</dbReference>
<evidence type="ECO:0000256" key="9">
    <source>
        <dbReference type="ARBA" id="ARBA00023157"/>
    </source>
</evidence>
<dbReference type="GeneID" id="114847183"/>
<evidence type="ECO:0000256" key="7">
    <source>
        <dbReference type="ARBA" id="ARBA00022729"/>
    </source>
</evidence>
<dbReference type="GO" id="GO:0014738">
    <property type="term" value="P:regulation of muscle hyperplasia"/>
    <property type="evidence" value="ECO:0007669"/>
    <property type="project" value="Ensembl"/>
</dbReference>
<dbReference type="GO" id="GO:0007179">
    <property type="term" value="P:transforming growth factor beta receptor signaling pathway"/>
    <property type="evidence" value="ECO:0007669"/>
    <property type="project" value="Ensembl"/>
</dbReference>
<dbReference type="Gene3D" id="2.60.120.970">
    <property type="match status" value="1"/>
</dbReference>
<keyword evidence="9 14" id="KW-1015">Disulfide bond</keyword>
<evidence type="ECO:0000256" key="5">
    <source>
        <dbReference type="ARBA" id="ARBA00022525"/>
    </source>
</evidence>
<dbReference type="RefSeq" id="XP_028992491.1">
    <property type="nucleotide sequence ID" value="XM_029136658.3"/>
</dbReference>
<dbReference type="FunCoup" id="A0A6P7LCZ2">
    <property type="interactions" value="294"/>
</dbReference>
<evidence type="ECO:0000256" key="12">
    <source>
        <dbReference type="ARBA" id="ARBA00031866"/>
    </source>
</evidence>
<feature type="chain" id="PRO_5027657716" description="Growth/differentiation factor 8" evidence="15">
    <location>
        <begin position="22"/>
        <end position="376"/>
    </location>
</feature>
<dbReference type="GO" id="GO:0048642">
    <property type="term" value="P:negative regulation of skeletal muscle tissue development"/>
    <property type="evidence" value="ECO:0007669"/>
    <property type="project" value="Ensembl"/>
</dbReference>
<dbReference type="GO" id="GO:0003222">
    <property type="term" value="P:ventricular trabecula myocardium morphogenesis"/>
    <property type="evidence" value="ECO:0007669"/>
    <property type="project" value="Ensembl"/>
</dbReference>
<protein>
    <recommendedName>
        <fullName evidence="11 14">Growth/differentiation factor 8</fullName>
        <shortName evidence="14">GDF-8</shortName>
    </recommendedName>
    <alternativeName>
        <fullName evidence="12 14">Myostatin</fullName>
    </alternativeName>
</protein>
<keyword evidence="6 14" id="KW-0165">Cleavage on pair of basic residues</keyword>
<evidence type="ECO:0000313" key="17">
    <source>
        <dbReference type="Proteomes" id="UP000515150"/>
    </source>
</evidence>
<dbReference type="InterPro" id="IPR029034">
    <property type="entry name" value="Cystine-knot_cytokine"/>
</dbReference>
<evidence type="ECO:0000256" key="4">
    <source>
        <dbReference type="ARBA" id="ARBA00022514"/>
    </source>
</evidence>
<dbReference type="Pfam" id="PF00688">
    <property type="entry name" value="TGFb_propeptide"/>
    <property type="match status" value="1"/>
</dbReference>
<accession>A0A6P7LCZ2</accession>
<comment type="function">
    <text evidence="10 14">Acts specifically as a negative regulator of skeletal muscle growth.</text>
</comment>
<gene>
    <name evidence="18" type="primary">mstnb</name>
</gene>
<organism evidence="17 18">
    <name type="scientific">Betta splendens</name>
    <name type="common">Siamese fighting fish</name>
    <dbReference type="NCBI Taxonomy" id="158456"/>
    <lineage>
        <taxon>Eukaryota</taxon>
        <taxon>Metazoa</taxon>
        <taxon>Chordata</taxon>
        <taxon>Craniata</taxon>
        <taxon>Vertebrata</taxon>
        <taxon>Euteleostomi</taxon>
        <taxon>Actinopterygii</taxon>
        <taxon>Neopterygii</taxon>
        <taxon>Teleostei</taxon>
        <taxon>Neoteleostei</taxon>
        <taxon>Acanthomorphata</taxon>
        <taxon>Anabantaria</taxon>
        <taxon>Anabantiformes</taxon>
        <taxon>Anabantoidei</taxon>
        <taxon>Osphronemidae</taxon>
        <taxon>Betta</taxon>
    </lineage>
</organism>
<evidence type="ECO:0000256" key="14">
    <source>
        <dbReference type="RuleBase" id="RU369049"/>
    </source>
</evidence>
<evidence type="ECO:0000259" key="16">
    <source>
        <dbReference type="PROSITE" id="PS51362"/>
    </source>
</evidence>
<sequence length="376" mass="42330">MHLSQSVLCFSFLIALGPVASSDQETQQQLSATSPEDADQCATCEVREHIKSMRLNAIKSQILSKLRMKEAPNISREIVRQLLPKAPPLQQLLDQYDVLGDDSRDAVMEEDDEHVTTETIMMMATEPDSVVQLDGEPRCCFFSITQKFQASRIVRAQLWVYLRPAAEATTVFLQISRLMPVTEGSRHIRIRSLKIDVGAGVGSWQSIDVKQVLSVWLRQPETNGGIEINAFDSRGKDLAVTSAEPGEEGLQPFMEVKISESPKRVRRDAGLDCDENSPESRCCRYPLTVDFERFGWDWIIAPKRYKANYCSGECENLHLQKYPHTHLVNKANPRGTAGPCCTPTKMSPINMLYFNRKEQIIYGKIPSMVVDRCGCS</sequence>
<dbReference type="PROSITE" id="PS51362">
    <property type="entry name" value="TGF_BETA_2"/>
    <property type="match status" value="1"/>
</dbReference>